<proteinExistence type="predicted"/>
<dbReference type="PANTHER" id="PTHR46060">
    <property type="entry name" value="MARINER MOS1 TRANSPOSASE-LIKE PROTEIN"/>
    <property type="match status" value="1"/>
</dbReference>
<dbReference type="Proteomes" id="UP000807504">
    <property type="component" value="Unassembled WGS sequence"/>
</dbReference>
<sequence length="180" mass="20852">MQGGTYGETPCSKEGQNLTQIILLRSVERRMCENSRQIEMEQWISTKFFYKVKKKKVTDTHPSNTFAHNCTGLVSEADFTHQYDKTLTHTAIRLCNFLAKRRVTVLAHPSYSPYLAPSDFFLFPRLKRILKGTRFADIPDIQRRVILVFASIPKENFTDSFQRLYQRCHNCIAVNGCLIP</sequence>
<accession>A0A8T0E545</accession>
<reference evidence="1" key="1">
    <citation type="journal article" date="2020" name="bioRxiv">
        <title>Chromosome-level reference genome of the European wasp spider Argiope bruennichi: a resource for studies on range expansion and evolutionary adaptation.</title>
        <authorList>
            <person name="Sheffer M.M."/>
            <person name="Hoppe A."/>
            <person name="Krehenwinkel H."/>
            <person name="Uhl G."/>
            <person name="Kuss A.W."/>
            <person name="Jensen L."/>
            <person name="Jensen C."/>
            <person name="Gillespie R.G."/>
            <person name="Hoff K.J."/>
            <person name="Prost S."/>
        </authorList>
    </citation>
    <scope>NUCLEOTIDE SEQUENCE</scope>
</reference>
<dbReference type="InterPro" id="IPR052709">
    <property type="entry name" value="Transposase-MT_Hybrid"/>
</dbReference>
<dbReference type="GO" id="GO:0003676">
    <property type="term" value="F:nucleic acid binding"/>
    <property type="evidence" value="ECO:0007669"/>
    <property type="project" value="InterPro"/>
</dbReference>
<dbReference type="EMBL" id="JABXBU010002230">
    <property type="protein sequence ID" value="KAF8766448.1"/>
    <property type="molecule type" value="Genomic_DNA"/>
</dbReference>
<protein>
    <submittedName>
        <fullName evidence="1">Mariner Mos1 transposase like protein</fullName>
    </submittedName>
</protein>
<evidence type="ECO:0000313" key="1">
    <source>
        <dbReference type="EMBL" id="KAF8766448.1"/>
    </source>
</evidence>
<reference evidence="1" key="2">
    <citation type="submission" date="2020-06" db="EMBL/GenBank/DDBJ databases">
        <authorList>
            <person name="Sheffer M."/>
        </authorList>
    </citation>
    <scope>NUCLEOTIDE SEQUENCE</scope>
</reference>
<dbReference type="PANTHER" id="PTHR46060:SF1">
    <property type="entry name" value="MARINER MOS1 TRANSPOSASE-LIKE PROTEIN"/>
    <property type="match status" value="1"/>
</dbReference>
<gene>
    <name evidence="1" type="ORF">HNY73_019510</name>
</gene>
<name>A0A8T0E545_ARGBR</name>
<dbReference type="Gene3D" id="3.30.420.10">
    <property type="entry name" value="Ribonuclease H-like superfamily/Ribonuclease H"/>
    <property type="match status" value="1"/>
</dbReference>
<comment type="caution">
    <text evidence="1">The sequence shown here is derived from an EMBL/GenBank/DDBJ whole genome shotgun (WGS) entry which is preliminary data.</text>
</comment>
<keyword evidence="2" id="KW-1185">Reference proteome</keyword>
<dbReference type="AlphaFoldDB" id="A0A8T0E545"/>
<organism evidence="1 2">
    <name type="scientific">Argiope bruennichi</name>
    <name type="common">Wasp spider</name>
    <name type="synonym">Aranea bruennichi</name>
    <dbReference type="NCBI Taxonomy" id="94029"/>
    <lineage>
        <taxon>Eukaryota</taxon>
        <taxon>Metazoa</taxon>
        <taxon>Ecdysozoa</taxon>
        <taxon>Arthropoda</taxon>
        <taxon>Chelicerata</taxon>
        <taxon>Arachnida</taxon>
        <taxon>Araneae</taxon>
        <taxon>Araneomorphae</taxon>
        <taxon>Entelegynae</taxon>
        <taxon>Araneoidea</taxon>
        <taxon>Araneidae</taxon>
        <taxon>Argiope</taxon>
    </lineage>
</organism>
<evidence type="ECO:0000313" key="2">
    <source>
        <dbReference type="Proteomes" id="UP000807504"/>
    </source>
</evidence>
<dbReference type="InterPro" id="IPR036397">
    <property type="entry name" value="RNaseH_sf"/>
</dbReference>